<dbReference type="PANTHER" id="PTHR35788">
    <property type="entry name" value="EXPORTED PROTEIN-RELATED"/>
    <property type="match status" value="1"/>
</dbReference>
<protein>
    <submittedName>
        <fullName evidence="1">VanW family protein</fullName>
    </submittedName>
</protein>
<organism evidence="1 2">
    <name type="scientific">Funiculus sociatus GB2-A5</name>
    <dbReference type="NCBI Taxonomy" id="2933946"/>
    <lineage>
        <taxon>Bacteria</taxon>
        <taxon>Bacillati</taxon>
        <taxon>Cyanobacteriota</taxon>
        <taxon>Cyanophyceae</taxon>
        <taxon>Coleofasciculales</taxon>
        <taxon>Coleofasciculaceae</taxon>
        <taxon>Funiculus</taxon>
    </lineage>
</organism>
<keyword evidence="2" id="KW-1185">Reference proteome</keyword>
<comment type="caution">
    <text evidence="1">The sequence shown here is derived from an EMBL/GenBank/DDBJ whole genome shotgun (WGS) entry which is preliminary data.</text>
</comment>
<dbReference type="PANTHER" id="PTHR35788:SF1">
    <property type="entry name" value="EXPORTED PROTEIN"/>
    <property type="match status" value="1"/>
</dbReference>
<name>A0ABV0JNF1_9CYAN</name>
<accession>A0ABV0JNF1</accession>
<gene>
    <name evidence="1" type="ORF">NDI37_10815</name>
</gene>
<evidence type="ECO:0000313" key="1">
    <source>
        <dbReference type="EMBL" id="MEP0864961.1"/>
    </source>
</evidence>
<dbReference type="EMBL" id="JAMPKK010000019">
    <property type="protein sequence ID" value="MEP0864961.1"/>
    <property type="molecule type" value="Genomic_DNA"/>
</dbReference>
<dbReference type="Proteomes" id="UP001442494">
    <property type="component" value="Unassembled WGS sequence"/>
</dbReference>
<dbReference type="RefSeq" id="WP_190423869.1">
    <property type="nucleotide sequence ID" value="NZ_JAMPKK010000019.1"/>
</dbReference>
<dbReference type="InterPro" id="IPR052913">
    <property type="entry name" value="Glycopeptide_resist_protein"/>
</dbReference>
<dbReference type="Pfam" id="PF04294">
    <property type="entry name" value="VanW"/>
    <property type="match status" value="1"/>
</dbReference>
<reference evidence="1 2" key="1">
    <citation type="submission" date="2022-04" db="EMBL/GenBank/DDBJ databases">
        <title>Positive selection, recombination, and allopatry shape intraspecific diversity of widespread and dominant cyanobacteria.</title>
        <authorList>
            <person name="Wei J."/>
            <person name="Shu W."/>
            <person name="Hu C."/>
        </authorList>
    </citation>
    <scope>NUCLEOTIDE SEQUENCE [LARGE SCALE GENOMIC DNA]</scope>
    <source>
        <strain evidence="1 2">GB2-A5</strain>
    </source>
</reference>
<evidence type="ECO:0000313" key="2">
    <source>
        <dbReference type="Proteomes" id="UP001442494"/>
    </source>
</evidence>
<dbReference type="InterPro" id="IPR007391">
    <property type="entry name" value="Vancomycin_resist_VanW"/>
</dbReference>
<sequence>MKKLIPPNLKVRLKVMQRYALDLSKGQYSNFVTYNPTSDKQKNLFQQQIVICQTLKKTSLSENKKHNLALAIKRIQDVEIQPGKVFSFWHLVGKPDQAKGYLEGRAIVGNQLKADFGGGLCQLSGLLYLLTLKAGLVTLERHPHSHDIYTEETRFAPLGSDATVVYGYKDFRFQNNLLLPICFKFSIQEEEISAALYPLSSIREYRIEFKREDFESETKVDTIRFDDQKNTFELLNTTIYQKFL</sequence>
<proteinExistence type="predicted"/>